<evidence type="ECO:0000313" key="2">
    <source>
        <dbReference type="EMBL" id="OAE48273.1"/>
    </source>
</evidence>
<evidence type="ECO:0000313" key="3">
    <source>
        <dbReference type="Proteomes" id="UP000077098"/>
    </source>
</evidence>
<sequence>MMKTAAMFGTDGGVSFAVEGFQNALRRVGENTGNTLFQRAMWDLVPGPKICAGPGVLAPGVAKQVADVLVIPAANQINPHFKMEAWTSYIQDADMPCVVVGLGAQSDDPSLSPEDLILPEGVKEFANAIAARTETIGVRGEFTKRVLATLGVTNTVVTGCPSQTLNIRVSGQTIAKNIEKAKGNGSLIVALLCGTLQDYTRAVEKNLYTLFKDSKHHTCIYQTEPRVLRFIHERHVDEDTRAFFIWMNKVVRPDLNLDQFFHYMAIHGRFYSDARSWIDAMRRVDVAIGMRIHGAVAAIQAGKLGVCVAFDSRTLELAQTMGVPYVRASAIQEGMSLVDILDQVQFNADAFEQKRSENIEAIRKIMKTLD</sequence>
<dbReference type="AlphaFoldDB" id="A0A176XGC0"/>
<dbReference type="Pfam" id="PF04230">
    <property type="entry name" value="PS_pyruv_trans"/>
    <property type="match status" value="1"/>
</dbReference>
<dbReference type="Proteomes" id="UP000077098">
    <property type="component" value="Unassembled WGS sequence"/>
</dbReference>
<organism evidence="2 3">
    <name type="scientific">Agrobacterium tumefaciens</name>
    <dbReference type="NCBI Taxonomy" id="358"/>
    <lineage>
        <taxon>Bacteria</taxon>
        <taxon>Pseudomonadati</taxon>
        <taxon>Pseudomonadota</taxon>
        <taxon>Alphaproteobacteria</taxon>
        <taxon>Hyphomicrobiales</taxon>
        <taxon>Rhizobiaceae</taxon>
        <taxon>Rhizobium/Agrobacterium group</taxon>
        <taxon>Agrobacterium</taxon>
        <taxon>Agrobacterium tumefaciens complex</taxon>
    </lineage>
</organism>
<proteinExistence type="predicted"/>
<protein>
    <recommendedName>
        <fullName evidence="1">Polysaccharide pyruvyl transferase domain-containing protein</fullName>
    </recommendedName>
</protein>
<dbReference type="InterPro" id="IPR007345">
    <property type="entry name" value="Polysacch_pyruvyl_Trfase"/>
</dbReference>
<gene>
    <name evidence="2" type="ORF">A7J57_23080</name>
</gene>
<reference evidence="2 3" key="1">
    <citation type="submission" date="2016-05" db="EMBL/GenBank/DDBJ databases">
        <authorList>
            <person name="Lavstsen T."/>
            <person name="Jespersen J.S."/>
        </authorList>
    </citation>
    <scope>NUCLEOTIDE SEQUENCE [LARGE SCALE GENOMIC DNA]</scope>
    <source>
        <strain evidence="2 3">KCJ1736</strain>
    </source>
</reference>
<evidence type="ECO:0000259" key="1">
    <source>
        <dbReference type="Pfam" id="PF04230"/>
    </source>
</evidence>
<comment type="caution">
    <text evidence="2">The sequence shown here is derived from an EMBL/GenBank/DDBJ whole genome shotgun (WGS) entry which is preliminary data.</text>
</comment>
<feature type="domain" description="Polysaccharide pyruvyl transferase" evidence="1">
    <location>
        <begin position="66"/>
        <end position="311"/>
    </location>
</feature>
<accession>A0A176XGC0</accession>
<dbReference type="EMBL" id="LXPS01000007">
    <property type="protein sequence ID" value="OAE48273.1"/>
    <property type="molecule type" value="Genomic_DNA"/>
</dbReference>
<name>A0A176XGC0_AGRTU</name>